<evidence type="ECO:0000313" key="3">
    <source>
        <dbReference type="Proteomes" id="UP001175226"/>
    </source>
</evidence>
<gene>
    <name evidence="2" type="ORF">EV421DRAFT_1850717</name>
</gene>
<reference evidence="2" key="1">
    <citation type="submission" date="2023-06" db="EMBL/GenBank/DDBJ databases">
        <authorList>
            <consortium name="Lawrence Berkeley National Laboratory"/>
            <person name="Ahrendt S."/>
            <person name="Sahu N."/>
            <person name="Indic B."/>
            <person name="Wong-Bajracharya J."/>
            <person name="Merenyi Z."/>
            <person name="Ke H.-M."/>
            <person name="Monk M."/>
            <person name="Kocsube S."/>
            <person name="Drula E."/>
            <person name="Lipzen A."/>
            <person name="Balint B."/>
            <person name="Henrissat B."/>
            <person name="Andreopoulos B."/>
            <person name="Martin F.M."/>
            <person name="Harder C.B."/>
            <person name="Rigling D."/>
            <person name="Ford K.L."/>
            <person name="Foster G.D."/>
            <person name="Pangilinan J."/>
            <person name="Papanicolaou A."/>
            <person name="Barry K."/>
            <person name="LaButti K."/>
            <person name="Viragh M."/>
            <person name="Koriabine M."/>
            <person name="Yan M."/>
            <person name="Riley R."/>
            <person name="Champramary S."/>
            <person name="Plett K.L."/>
            <person name="Tsai I.J."/>
            <person name="Slot J."/>
            <person name="Sipos G."/>
            <person name="Plett J."/>
            <person name="Nagy L.G."/>
            <person name="Grigoriev I.V."/>
        </authorList>
    </citation>
    <scope>NUCLEOTIDE SEQUENCE</scope>
    <source>
        <strain evidence="2">FPL87.14</strain>
    </source>
</reference>
<sequence>MRTRIWLVVDVLEAAVINLNVSMSVECWDALFELFRTVERLLGEYSHYTLYLRIAAIEVVMLEQPLEVMSDSMLEAEYSFRNLDISRTPSPLSSLASLSSLRNFTSSPSEMTLDSHNEPPLTAEPLEEVEALNTLDKCSSPADTDSLLTSDTTMPSSNSLCLTLFPTQNILAEDVTPLDNSQSAASDDGLEKKGKKSRSRKPSRVTMSRRKRAASMREDKENLDMDITL</sequence>
<dbReference type="AlphaFoldDB" id="A0AA39MG02"/>
<accession>A0AA39MG02</accession>
<dbReference type="Proteomes" id="UP001175226">
    <property type="component" value="Unassembled WGS sequence"/>
</dbReference>
<evidence type="ECO:0000256" key="1">
    <source>
        <dbReference type="SAM" id="MobiDB-lite"/>
    </source>
</evidence>
<proteinExistence type="predicted"/>
<dbReference type="EMBL" id="JAUEPT010000100">
    <property type="protein sequence ID" value="KAK0432125.1"/>
    <property type="molecule type" value="Genomic_DNA"/>
</dbReference>
<keyword evidence="3" id="KW-1185">Reference proteome</keyword>
<name>A0AA39MG02_9AGAR</name>
<feature type="compositionally biased region" description="Basic residues" evidence="1">
    <location>
        <begin position="193"/>
        <end position="214"/>
    </location>
</feature>
<organism evidence="2 3">
    <name type="scientific">Armillaria borealis</name>
    <dbReference type="NCBI Taxonomy" id="47425"/>
    <lineage>
        <taxon>Eukaryota</taxon>
        <taxon>Fungi</taxon>
        <taxon>Dikarya</taxon>
        <taxon>Basidiomycota</taxon>
        <taxon>Agaricomycotina</taxon>
        <taxon>Agaricomycetes</taxon>
        <taxon>Agaricomycetidae</taxon>
        <taxon>Agaricales</taxon>
        <taxon>Marasmiineae</taxon>
        <taxon>Physalacriaceae</taxon>
        <taxon>Armillaria</taxon>
    </lineage>
</organism>
<evidence type="ECO:0000313" key="2">
    <source>
        <dbReference type="EMBL" id="KAK0432125.1"/>
    </source>
</evidence>
<comment type="caution">
    <text evidence="2">The sequence shown here is derived from an EMBL/GenBank/DDBJ whole genome shotgun (WGS) entry which is preliminary data.</text>
</comment>
<feature type="region of interest" description="Disordered" evidence="1">
    <location>
        <begin position="175"/>
        <end position="229"/>
    </location>
</feature>
<protein>
    <submittedName>
        <fullName evidence="2">Uncharacterized protein</fullName>
    </submittedName>
</protein>